<dbReference type="EMBL" id="QWGE01000001">
    <property type="protein sequence ID" value="RIJ43069.1"/>
    <property type="molecule type" value="Genomic_DNA"/>
</dbReference>
<accession>A0A399SJI6</accession>
<comment type="caution">
    <text evidence="2">The sequence shown here is derived from an EMBL/GenBank/DDBJ whole genome shotgun (WGS) entry which is preliminary data.</text>
</comment>
<keyword evidence="3" id="KW-1185">Reference proteome</keyword>
<gene>
    <name evidence="2" type="ORF">D1627_04350</name>
</gene>
<feature type="chain" id="PRO_5017340454" evidence="1">
    <location>
        <begin position="20"/>
        <end position="174"/>
    </location>
</feature>
<sequence length="174" mass="20053">MKKTILIIVMSFISLNTYAQTLNLDQLLYIVKQDVDDVDSYLSIRKWTFNSSEDLGDYNTKVTWNFSPNIYDSEKALAWLNVKFYGDGNNWLYYQTPSKETYTVIKQKVLSYGMKKISSGANEDGIYSTYVGQNYVIVLSVTKVEGNYSDVSTNIIKIYPKTDYFEYVASGRDM</sequence>
<evidence type="ECO:0000313" key="2">
    <source>
        <dbReference type="EMBL" id="RIJ43069.1"/>
    </source>
</evidence>
<proteinExistence type="predicted"/>
<organism evidence="2 3">
    <name type="scientific">Pontibacter oryzae</name>
    <dbReference type="NCBI Taxonomy" id="2304593"/>
    <lineage>
        <taxon>Bacteria</taxon>
        <taxon>Pseudomonadati</taxon>
        <taxon>Bacteroidota</taxon>
        <taxon>Cytophagia</taxon>
        <taxon>Cytophagales</taxon>
        <taxon>Hymenobacteraceae</taxon>
        <taxon>Pontibacter</taxon>
    </lineage>
</organism>
<dbReference type="RefSeq" id="WP_119430949.1">
    <property type="nucleotide sequence ID" value="NZ_QWGE01000001.1"/>
</dbReference>
<keyword evidence="1" id="KW-0732">Signal</keyword>
<dbReference type="OrthoDB" id="1351334at2"/>
<dbReference type="Proteomes" id="UP000266005">
    <property type="component" value="Unassembled WGS sequence"/>
</dbReference>
<name>A0A399SJI6_9BACT</name>
<protein>
    <submittedName>
        <fullName evidence="2">Uncharacterized protein</fullName>
    </submittedName>
</protein>
<reference evidence="3" key="1">
    <citation type="submission" date="2018-08" db="EMBL/GenBank/DDBJ databases">
        <title>Mucilaginibacter sp. MYSH2.</title>
        <authorList>
            <person name="Seo T."/>
        </authorList>
    </citation>
    <scope>NUCLEOTIDE SEQUENCE [LARGE SCALE GENOMIC DNA]</scope>
    <source>
        <strain evidence="3">KIRAN</strain>
    </source>
</reference>
<evidence type="ECO:0000313" key="3">
    <source>
        <dbReference type="Proteomes" id="UP000266005"/>
    </source>
</evidence>
<feature type="signal peptide" evidence="1">
    <location>
        <begin position="1"/>
        <end position="19"/>
    </location>
</feature>
<dbReference type="AlphaFoldDB" id="A0A399SJI6"/>
<evidence type="ECO:0000256" key="1">
    <source>
        <dbReference type="SAM" id="SignalP"/>
    </source>
</evidence>